<dbReference type="InterPro" id="IPR027417">
    <property type="entry name" value="P-loop_NTPase"/>
</dbReference>
<organism evidence="15 16">
    <name type="scientific">Candidatus Marithioploca araucensis</name>
    <dbReference type="NCBI Taxonomy" id="70273"/>
    <lineage>
        <taxon>Bacteria</taxon>
        <taxon>Pseudomonadati</taxon>
        <taxon>Pseudomonadota</taxon>
        <taxon>Gammaproteobacteria</taxon>
        <taxon>Thiotrichales</taxon>
        <taxon>Thiotrichaceae</taxon>
        <taxon>Candidatus Marithioploca</taxon>
    </lineage>
</organism>
<keyword evidence="8 13" id="KW-0547">Nucleotide-binding</keyword>
<evidence type="ECO:0000256" key="12">
    <source>
        <dbReference type="ARBA" id="ARBA00029757"/>
    </source>
</evidence>
<comment type="catalytic activity">
    <reaction evidence="13">
        <text>a lipid A disaccharide + ATP = a lipid IVA + ADP + H(+)</text>
        <dbReference type="Rhea" id="RHEA:67840"/>
        <dbReference type="ChEBI" id="CHEBI:15378"/>
        <dbReference type="ChEBI" id="CHEBI:30616"/>
        <dbReference type="ChEBI" id="CHEBI:176343"/>
        <dbReference type="ChEBI" id="CHEBI:176425"/>
        <dbReference type="ChEBI" id="CHEBI:456216"/>
        <dbReference type="EC" id="2.7.1.130"/>
    </reaction>
</comment>
<evidence type="ECO:0000256" key="10">
    <source>
        <dbReference type="ARBA" id="ARBA00022840"/>
    </source>
</evidence>
<evidence type="ECO:0000256" key="8">
    <source>
        <dbReference type="ARBA" id="ARBA00022741"/>
    </source>
</evidence>
<dbReference type="PANTHER" id="PTHR42724:SF1">
    <property type="entry name" value="TETRAACYLDISACCHARIDE 4'-KINASE, MITOCHONDRIAL-RELATED"/>
    <property type="match status" value="1"/>
</dbReference>
<keyword evidence="5 13" id="KW-0444">Lipid biosynthesis</keyword>
<keyword evidence="16" id="KW-1185">Reference proteome</keyword>
<keyword evidence="14" id="KW-0812">Transmembrane</keyword>
<evidence type="ECO:0000256" key="5">
    <source>
        <dbReference type="ARBA" id="ARBA00022516"/>
    </source>
</evidence>
<gene>
    <name evidence="13 15" type="primary">lpxK</name>
    <name evidence="15" type="ORF">QUF54_04510</name>
</gene>
<dbReference type="Pfam" id="PF02606">
    <property type="entry name" value="LpxK"/>
    <property type="match status" value="1"/>
</dbReference>
<keyword evidence="14" id="KW-0472">Membrane</keyword>
<feature type="transmembrane region" description="Helical" evidence="14">
    <location>
        <begin position="12"/>
        <end position="30"/>
    </location>
</feature>
<comment type="pathway">
    <text evidence="2 13">Glycolipid biosynthesis; lipid IV(A) biosynthesis; lipid IV(A) from (3R)-3-hydroxytetradecanoyl-[acyl-carrier-protein] and UDP-N-acetyl-alpha-D-glucosamine: step 6/6.</text>
</comment>
<keyword evidence="11 13" id="KW-0443">Lipid metabolism</keyword>
<dbReference type="HAMAP" id="MF_00409">
    <property type="entry name" value="LpxK"/>
    <property type="match status" value="1"/>
</dbReference>
<evidence type="ECO:0000256" key="14">
    <source>
        <dbReference type="SAM" id="Phobius"/>
    </source>
</evidence>
<keyword evidence="6 13" id="KW-0441">Lipid A biosynthesis</keyword>
<comment type="function">
    <text evidence="1 13">Transfers the gamma-phosphate of ATP to the 4'-position of a tetraacyldisaccharide 1-phosphate intermediate (termed DS-1-P) to form tetraacyldisaccharide 1,4'-bis-phosphate (lipid IVA).</text>
</comment>
<comment type="similarity">
    <text evidence="13">Belongs to the LpxK family.</text>
</comment>
<sequence>MKLDQIWYGKHPLRFILAPLSWLFCIAVRVRRQAYQYGLLKSHTVSVPVIIVGNITVGGTGKTPLVIWLAQFLKKQGFKQGIVSRGYGGHAEKWPQQVYPNSDPYLVGDEPVLLARHSGCPVVVAPERLDAINPILEKEECNLIISDDGLQHYALQRDIEIAVLDDIRRYGNKHCLPAGPLREPTSRLKKIDLIVTKGAALRKEFSMQYDIKSLRRVIDDRVLHPLDVLRGYAVHAVAGIGHPAKFFTRLRDSGLKVHCHEFPDHYFYKQKDIQFNDDLPVIMTEKDAVKCQRFAGPQHWYLPIEARLPNRFGEQLMSQLEGIKNV</sequence>
<evidence type="ECO:0000256" key="3">
    <source>
        <dbReference type="ARBA" id="ARBA00012071"/>
    </source>
</evidence>
<feature type="binding site" evidence="13">
    <location>
        <begin position="56"/>
        <end position="63"/>
    </location>
    <ligand>
        <name>ATP</name>
        <dbReference type="ChEBI" id="CHEBI:30616"/>
    </ligand>
</feature>
<evidence type="ECO:0000256" key="9">
    <source>
        <dbReference type="ARBA" id="ARBA00022777"/>
    </source>
</evidence>
<evidence type="ECO:0000256" key="2">
    <source>
        <dbReference type="ARBA" id="ARBA00004870"/>
    </source>
</evidence>
<evidence type="ECO:0000313" key="16">
    <source>
        <dbReference type="Proteomes" id="UP001171945"/>
    </source>
</evidence>
<dbReference type="EMBL" id="JAUCGM010000215">
    <property type="protein sequence ID" value="MDM8562597.1"/>
    <property type="molecule type" value="Genomic_DNA"/>
</dbReference>
<dbReference type="PANTHER" id="PTHR42724">
    <property type="entry name" value="TETRAACYLDISACCHARIDE 4'-KINASE"/>
    <property type="match status" value="1"/>
</dbReference>
<keyword evidence="7 13" id="KW-0808">Transferase</keyword>
<name>A0ABT7VSE8_9GAMM</name>
<proteinExistence type="inferred from homology"/>
<accession>A0ABT7VSE8</accession>
<evidence type="ECO:0000256" key="13">
    <source>
        <dbReference type="HAMAP-Rule" id="MF_00409"/>
    </source>
</evidence>
<dbReference type="GO" id="GO:0009029">
    <property type="term" value="F:lipid-A 4'-kinase activity"/>
    <property type="evidence" value="ECO:0007669"/>
    <property type="project" value="UniProtKB-EC"/>
</dbReference>
<evidence type="ECO:0000256" key="1">
    <source>
        <dbReference type="ARBA" id="ARBA00002274"/>
    </source>
</evidence>
<dbReference type="NCBIfam" id="TIGR00682">
    <property type="entry name" value="lpxK"/>
    <property type="match status" value="1"/>
</dbReference>
<keyword evidence="14" id="KW-1133">Transmembrane helix</keyword>
<protein>
    <recommendedName>
        <fullName evidence="4 13">Tetraacyldisaccharide 4'-kinase</fullName>
        <ecNumber evidence="3 13">2.7.1.130</ecNumber>
    </recommendedName>
    <alternativeName>
        <fullName evidence="12 13">Lipid A 4'-kinase</fullName>
    </alternativeName>
</protein>
<comment type="caution">
    <text evidence="15">The sequence shown here is derived from an EMBL/GenBank/DDBJ whole genome shotgun (WGS) entry which is preliminary data.</text>
</comment>
<keyword evidence="9 13" id="KW-0418">Kinase</keyword>
<keyword evidence="10 13" id="KW-0067">ATP-binding</keyword>
<dbReference type="InterPro" id="IPR003758">
    <property type="entry name" value="LpxK"/>
</dbReference>
<evidence type="ECO:0000313" key="15">
    <source>
        <dbReference type="EMBL" id="MDM8562597.1"/>
    </source>
</evidence>
<dbReference type="SUPFAM" id="SSF52540">
    <property type="entry name" value="P-loop containing nucleoside triphosphate hydrolases"/>
    <property type="match status" value="1"/>
</dbReference>
<dbReference type="Proteomes" id="UP001171945">
    <property type="component" value="Unassembled WGS sequence"/>
</dbReference>
<evidence type="ECO:0000256" key="7">
    <source>
        <dbReference type="ARBA" id="ARBA00022679"/>
    </source>
</evidence>
<reference evidence="15" key="1">
    <citation type="submission" date="2023-06" db="EMBL/GenBank/DDBJ databases">
        <title>Uncultivated large filamentous bacteria from sulfidic sediments reveal new species and different genomic features in energy metabolism and defense.</title>
        <authorList>
            <person name="Fonseca A."/>
        </authorList>
    </citation>
    <scope>NUCLEOTIDE SEQUENCE</scope>
    <source>
        <strain evidence="15">HSG4</strain>
    </source>
</reference>
<feature type="transmembrane region" description="Helical" evidence="14">
    <location>
        <begin position="50"/>
        <end position="70"/>
    </location>
</feature>
<evidence type="ECO:0000256" key="4">
    <source>
        <dbReference type="ARBA" id="ARBA00016436"/>
    </source>
</evidence>
<dbReference type="EC" id="2.7.1.130" evidence="3 13"/>
<evidence type="ECO:0000256" key="6">
    <source>
        <dbReference type="ARBA" id="ARBA00022556"/>
    </source>
</evidence>
<evidence type="ECO:0000256" key="11">
    <source>
        <dbReference type="ARBA" id="ARBA00023098"/>
    </source>
</evidence>